<comment type="caution">
    <text evidence="2">The sequence shown here is derived from an EMBL/GenBank/DDBJ whole genome shotgun (WGS) entry which is preliminary data.</text>
</comment>
<gene>
    <name evidence="2" type="ORF">DL546_000734</name>
</gene>
<feature type="compositionally biased region" description="Polar residues" evidence="1">
    <location>
        <begin position="457"/>
        <end position="466"/>
    </location>
</feature>
<organism evidence="2 3">
    <name type="scientific">Coniochaeta pulveracea</name>
    <dbReference type="NCBI Taxonomy" id="177199"/>
    <lineage>
        <taxon>Eukaryota</taxon>
        <taxon>Fungi</taxon>
        <taxon>Dikarya</taxon>
        <taxon>Ascomycota</taxon>
        <taxon>Pezizomycotina</taxon>
        <taxon>Sordariomycetes</taxon>
        <taxon>Sordariomycetidae</taxon>
        <taxon>Coniochaetales</taxon>
        <taxon>Coniochaetaceae</taxon>
        <taxon>Coniochaeta</taxon>
    </lineage>
</organism>
<dbReference type="AlphaFoldDB" id="A0A420XWZ5"/>
<evidence type="ECO:0000256" key="1">
    <source>
        <dbReference type="SAM" id="MobiDB-lite"/>
    </source>
</evidence>
<feature type="compositionally biased region" description="Basic and acidic residues" evidence="1">
    <location>
        <begin position="288"/>
        <end position="308"/>
    </location>
</feature>
<feature type="region of interest" description="Disordered" evidence="1">
    <location>
        <begin position="110"/>
        <end position="132"/>
    </location>
</feature>
<keyword evidence="3" id="KW-1185">Reference proteome</keyword>
<feature type="compositionally biased region" description="Pro residues" evidence="1">
    <location>
        <begin position="380"/>
        <end position="393"/>
    </location>
</feature>
<dbReference type="EMBL" id="QVQW01000116">
    <property type="protein sequence ID" value="RKU40175.1"/>
    <property type="molecule type" value="Genomic_DNA"/>
</dbReference>
<accession>A0A420XWZ5</accession>
<feature type="compositionally biased region" description="Basic and acidic residues" evidence="1">
    <location>
        <begin position="114"/>
        <end position="125"/>
    </location>
</feature>
<feature type="region of interest" description="Disordered" evidence="1">
    <location>
        <begin position="438"/>
        <end position="489"/>
    </location>
</feature>
<name>A0A420XWZ5_9PEZI</name>
<evidence type="ECO:0000313" key="3">
    <source>
        <dbReference type="Proteomes" id="UP000275385"/>
    </source>
</evidence>
<evidence type="ECO:0000313" key="2">
    <source>
        <dbReference type="EMBL" id="RKU40175.1"/>
    </source>
</evidence>
<sequence>MNYLQLTETLAESFNALADEVQALIDHKTILEHKLRFAHQQYQCLADKYAPAAPEVSETLATLQLPAFVHQSSLATTNFVPLPKRAQSDPQYQIALSIREGRKVAQKLKSLTKMSRDSASSKEDFSGTTGTENMTSLSTVLEQDFTVEGRKGQLECPFSSKQTAVPDSDQPAVVKQAVDGPGIEDLTPHHSTDPICAAMYEESVSAPAPAPAEALAKCPIRFMDKHSPDEIAHYVETHKHSLPRSHEVCIRRYQKNEEHIRKLDAKYGNLVNMIEDLSHLHKPMMPGETHRSDEHGPQPDQASTKRVENWANGVSSSEAEDPDSLEAGRPAEVEDRESHFDRPLREVRVGESPSRPWGISVPVQATAGAQNDAHVRAVSPPPVPVRMPSPKPATAPAAEGATTSTPRKCPFDHTKMGQLATLFTDGKQLPIHQKPAEAERHLPDQASDAPVKDSGRPPTSSFQPTFINPPQPRPDNTVKEGSKMTAPPQMVFNISGPVFVGYPLEQAMQFMQTWQQGGR</sequence>
<feature type="region of interest" description="Disordered" evidence="1">
    <location>
        <begin position="282"/>
        <end position="355"/>
    </location>
</feature>
<dbReference type="STRING" id="177199.A0A420XWZ5"/>
<feature type="compositionally biased region" description="Low complexity" evidence="1">
    <location>
        <begin position="394"/>
        <end position="406"/>
    </location>
</feature>
<reference evidence="2 3" key="1">
    <citation type="submission" date="2018-08" db="EMBL/GenBank/DDBJ databases">
        <title>Draft genome of the lignicolous fungus Coniochaeta pulveracea.</title>
        <authorList>
            <person name="Borstlap C.J."/>
            <person name="De Witt R.N."/>
            <person name="Botha A."/>
            <person name="Volschenk H."/>
        </authorList>
    </citation>
    <scope>NUCLEOTIDE SEQUENCE [LARGE SCALE GENOMIC DNA]</scope>
    <source>
        <strain evidence="2 3">CAB683</strain>
    </source>
</reference>
<feature type="compositionally biased region" description="Basic and acidic residues" evidence="1">
    <location>
        <begin position="329"/>
        <end position="349"/>
    </location>
</feature>
<proteinExistence type="predicted"/>
<dbReference type="Proteomes" id="UP000275385">
    <property type="component" value="Unassembled WGS sequence"/>
</dbReference>
<protein>
    <submittedName>
        <fullName evidence="2">Uncharacterized protein</fullName>
    </submittedName>
</protein>
<dbReference type="OrthoDB" id="5343576at2759"/>
<feature type="region of interest" description="Disordered" evidence="1">
    <location>
        <begin position="380"/>
        <end position="412"/>
    </location>
</feature>